<protein>
    <submittedName>
        <fullName evidence="1">Uncharacterized protein</fullName>
    </submittedName>
</protein>
<dbReference type="EMBL" id="MCFL01000014">
    <property type="protein sequence ID" value="ORZ37072.1"/>
    <property type="molecule type" value="Genomic_DNA"/>
</dbReference>
<organism evidence="1 2">
    <name type="scientific">Catenaria anguillulae PL171</name>
    <dbReference type="NCBI Taxonomy" id="765915"/>
    <lineage>
        <taxon>Eukaryota</taxon>
        <taxon>Fungi</taxon>
        <taxon>Fungi incertae sedis</taxon>
        <taxon>Blastocladiomycota</taxon>
        <taxon>Blastocladiomycetes</taxon>
        <taxon>Blastocladiales</taxon>
        <taxon>Catenariaceae</taxon>
        <taxon>Catenaria</taxon>
    </lineage>
</organism>
<evidence type="ECO:0000313" key="1">
    <source>
        <dbReference type="EMBL" id="ORZ37072.1"/>
    </source>
</evidence>
<dbReference type="Proteomes" id="UP000193411">
    <property type="component" value="Unassembled WGS sequence"/>
</dbReference>
<name>A0A1Y2HVB8_9FUNG</name>
<gene>
    <name evidence="1" type="ORF">BCR44DRAFT_1052276</name>
</gene>
<accession>A0A1Y2HVB8</accession>
<dbReference type="AlphaFoldDB" id="A0A1Y2HVB8"/>
<evidence type="ECO:0000313" key="2">
    <source>
        <dbReference type="Proteomes" id="UP000193411"/>
    </source>
</evidence>
<keyword evidence="2" id="KW-1185">Reference proteome</keyword>
<sequence length="67" mass="7329">MIFGLNAIKDFGISLIPESRGIWLRASAAEMFFEDLSTFAHVGGNEDEVDRLLGDGFASLVQAIRRG</sequence>
<reference evidence="1 2" key="1">
    <citation type="submission" date="2016-07" db="EMBL/GenBank/DDBJ databases">
        <title>Pervasive Adenine N6-methylation of Active Genes in Fungi.</title>
        <authorList>
            <consortium name="DOE Joint Genome Institute"/>
            <person name="Mondo S.J."/>
            <person name="Dannebaum R.O."/>
            <person name="Kuo R.C."/>
            <person name="Labutti K."/>
            <person name="Haridas S."/>
            <person name="Kuo A."/>
            <person name="Salamov A."/>
            <person name="Ahrendt S.R."/>
            <person name="Lipzen A."/>
            <person name="Sullivan W."/>
            <person name="Andreopoulos W.B."/>
            <person name="Clum A."/>
            <person name="Lindquist E."/>
            <person name="Daum C."/>
            <person name="Ramamoorthy G.K."/>
            <person name="Gryganskyi A."/>
            <person name="Culley D."/>
            <person name="Magnuson J.K."/>
            <person name="James T.Y."/>
            <person name="O'Malley M.A."/>
            <person name="Stajich J.E."/>
            <person name="Spatafora J.W."/>
            <person name="Visel A."/>
            <person name="Grigoriev I.V."/>
        </authorList>
    </citation>
    <scope>NUCLEOTIDE SEQUENCE [LARGE SCALE GENOMIC DNA]</scope>
    <source>
        <strain evidence="1 2">PL171</strain>
    </source>
</reference>
<comment type="caution">
    <text evidence="1">The sequence shown here is derived from an EMBL/GenBank/DDBJ whole genome shotgun (WGS) entry which is preliminary data.</text>
</comment>
<proteinExistence type="predicted"/>